<dbReference type="PANTHER" id="PTHR31170">
    <property type="entry name" value="BNAC04G53230D PROTEIN"/>
    <property type="match status" value="1"/>
</dbReference>
<sequence length="125" mass="14541">MGSDYGWMVPIEIMMGSLDHGKVPPLHITETTEVRWRNLICWEQSRICIRYKYISYALFFQGLICCKHDIGWLEKKGVIVNESNMNKEELLTMFLTISKGAEHMDSSYTEICLSLNEYKPKGVKE</sequence>
<dbReference type="PANTHER" id="PTHR31170:SF25">
    <property type="entry name" value="BNAA09G04570D PROTEIN"/>
    <property type="match status" value="1"/>
</dbReference>
<reference evidence="1 2" key="1">
    <citation type="journal article" date="2023" name="Plants (Basel)">
        <title>Bridging the Gap: Combining Genomics and Transcriptomics Approaches to Understand Stylosanthes scabra, an Orphan Legume from the Brazilian Caatinga.</title>
        <authorList>
            <person name="Ferreira-Neto J.R.C."/>
            <person name="da Silva M.D."/>
            <person name="Binneck E."/>
            <person name="de Melo N.F."/>
            <person name="da Silva R.H."/>
            <person name="de Melo A.L.T.M."/>
            <person name="Pandolfi V."/>
            <person name="Bustamante F.O."/>
            <person name="Brasileiro-Vidal A.C."/>
            <person name="Benko-Iseppon A.M."/>
        </authorList>
    </citation>
    <scope>NUCLEOTIDE SEQUENCE [LARGE SCALE GENOMIC DNA]</scope>
    <source>
        <tissue evidence="1">Leaves</tissue>
    </source>
</reference>
<dbReference type="InterPro" id="IPR004158">
    <property type="entry name" value="DUF247_pln"/>
</dbReference>
<evidence type="ECO:0000313" key="2">
    <source>
        <dbReference type="Proteomes" id="UP001341840"/>
    </source>
</evidence>
<comment type="caution">
    <text evidence="1">The sequence shown here is derived from an EMBL/GenBank/DDBJ whole genome shotgun (WGS) entry which is preliminary data.</text>
</comment>
<dbReference type="Pfam" id="PF03140">
    <property type="entry name" value="DUF247"/>
    <property type="match status" value="1"/>
</dbReference>
<keyword evidence="2" id="KW-1185">Reference proteome</keyword>
<proteinExistence type="predicted"/>
<name>A0ABU6S501_9FABA</name>
<dbReference type="EMBL" id="JASCZI010060425">
    <property type="protein sequence ID" value="MED6130898.1"/>
    <property type="molecule type" value="Genomic_DNA"/>
</dbReference>
<protein>
    <submittedName>
        <fullName evidence="1">Uncharacterized protein</fullName>
    </submittedName>
</protein>
<dbReference type="Proteomes" id="UP001341840">
    <property type="component" value="Unassembled WGS sequence"/>
</dbReference>
<organism evidence="1 2">
    <name type="scientific">Stylosanthes scabra</name>
    <dbReference type="NCBI Taxonomy" id="79078"/>
    <lineage>
        <taxon>Eukaryota</taxon>
        <taxon>Viridiplantae</taxon>
        <taxon>Streptophyta</taxon>
        <taxon>Embryophyta</taxon>
        <taxon>Tracheophyta</taxon>
        <taxon>Spermatophyta</taxon>
        <taxon>Magnoliopsida</taxon>
        <taxon>eudicotyledons</taxon>
        <taxon>Gunneridae</taxon>
        <taxon>Pentapetalae</taxon>
        <taxon>rosids</taxon>
        <taxon>fabids</taxon>
        <taxon>Fabales</taxon>
        <taxon>Fabaceae</taxon>
        <taxon>Papilionoideae</taxon>
        <taxon>50 kb inversion clade</taxon>
        <taxon>dalbergioids sensu lato</taxon>
        <taxon>Dalbergieae</taxon>
        <taxon>Pterocarpus clade</taxon>
        <taxon>Stylosanthes</taxon>
    </lineage>
</organism>
<accession>A0ABU6S501</accession>
<gene>
    <name evidence="1" type="ORF">PIB30_005190</name>
</gene>
<feature type="non-terminal residue" evidence="1">
    <location>
        <position position="125"/>
    </location>
</feature>
<evidence type="ECO:0000313" key="1">
    <source>
        <dbReference type="EMBL" id="MED6130898.1"/>
    </source>
</evidence>